<accession>A0AA48W9V8</accession>
<keyword evidence="3" id="KW-1185">Reference proteome</keyword>
<dbReference type="Proteomes" id="UP000662888">
    <property type="component" value="Chromosome"/>
</dbReference>
<dbReference type="InterPro" id="IPR014914">
    <property type="entry name" value="RES_dom"/>
</dbReference>
<dbReference type="Pfam" id="PF08808">
    <property type="entry name" value="RES"/>
    <property type="match status" value="1"/>
</dbReference>
<organism evidence="2 3">
    <name type="scientific">Massilia antarctica</name>
    <dbReference type="NCBI Taxonomy" id="2765360"/>
    <lineage>
        <taxon>Bacteria</taxon>
        <taxon>Pseudomonadati</taxon>
        <taxon>Pseudomonadota</taxon>
        <taxon>Betaproteobacteria</taxon>
        <taxon>Burkholderiales</taxon>
        <taxon>Oxalobacteraceae</taxon>
        <taxon>Telluria group</taxon>
        <taxon>Massilia</taxon>
    </lineage>
</organism>
<dbReference type="RefSeq" id="WP_206087147.1">
    <property type="nucleotide sequence ID" value="NZ_CP065053.1"/>
</dbReference>
<evidence type="ECO:0000313" key="2">
    <source>
        <dbReference type="EMBL" id="QPI47440.1"/>
    </source>
</evidence>
<dbReference type="EMBL" id="CP065053">
    <property type="protein sequence ID" value="QPI47440.1"/>
    <property type="molecule type" value="Genomic_DNA"/>
</dbReference>
<name>A0AA48W9V8_9BURK</name>
<sequence length="206" mass="22407">MGTKSLAAPPAMLSTGALTTVCLDPSKLYRIGTHNTGEPYFQHSGANRFDAPGAKLAPPAPEYDSCYFGLSLDVAMAETMLHDLSPINGAFKISTSSLEAFYLLRFKGEPLVLADLTGVALKRLDGNADLAGHDPRYDRTQRWALAIFQNPAMVDGFIYMSRHLNSEKAVMLFDRAKPKISVRKPVKLIKASGFRAAATRFNIVAA</sequence>
<evidence type="ECO:0000259" key="1">
    <source>
        <dbReference type="Pfam" id="PF08808"/>
    </source>
</evidence>
<protein>
    <submittedName>
        <fullName evidence="2">RES family NAD+ phosphorylase</fullName>
    </submittedName>
</protein>
<feature type="domain" description="RES" evidence="1">
    <location>
        <begin position="27"/>
        <end position="181"/>
    </location>
</feature>
<gene>
    <name evidence="2" type="ORF">IV454_17660</name>
</gene>
<evidence type="ECO:0000313" key="3">
    <source>
        <dbReference type="Proteomes" id="UP000662888"/>
    </source>
</evidence>
<proteinExistence type="predicted"/>
<reference evidence="2 3" key="1">
    <citation type="submission" date="2020-11" db="EMBL/GenBank/DDBJ databases">
        <authorList>
            <person name="Sun Q."/>
        </authorList>
    </citation>
    <scope>NUCLEOTIDE SEQUENCE [LARGE SCALE GENOMIC DNA]</scope>
    <source>
        <strain evidence="2 3">P8398</strain>
    </source>
</reference>